<dbReference type="Pfam" id="PF11430">
    <property type="entry name" value="EGL-1"/>
    <property type="match status" value="4"/>
</dbReference>
<organism evidence="2">
    <name type="scientific">Caenorhabditis brenneri</name>
    <name type="common">Nematode worm</name>
    <dbReference type="NCBI Taxonomy" id="135651"/>
    <lineage>
        <taxon>Eukaryota</taxon>
        <taxon>Metazoa</taxon>
        <taxon>Ecdysozoa</taxon>
        <taxon>Nematoda</taxon>
        <taxon>Chromadorea</taxon>
        <taxon>Rhabditida</taxon>
        <taxon>Rhabditina</taxon>
        <taxon>Rhabditomorpha</taxon>
        <taxon>Rhabditoidea</taxon>
        <taxon>Rhabditidae</taxon>
        <taxon>Peloderinae</taxon>
        <taxon>Caenorhabditis</taxon>
    </lineage>
</organism>
<protein>
    <submittedName>
        <fullName evidence="1">Uncharacterized protein</fullName>
    </submittedName>
</protein>
<dbReference type="InterPro" id="IPR021543">
    <property type="entry name" value="EGL-1"/>
</dbReference>
<dbReference type="Proteomes" id="UP000008068">
    <property type="component" value="Unassembled WGS sequence"/>
</dbReference>
<dbReference type="EMBL" id="GL379807">
    <property type="protein sequence ID" value="EGT41478.1"/>
    <property type="molecule type" value="Genomic_DNA"/>
</dbReference>
<sequence length="400" mass="43862">MPSTVSHSENITTVNSIYKKNMDFRPKFAFIQDSDAMTDGTSCVFVKNFGFFDDSKSNKISKRNNIGTQLTVICDNFKIDMTSSLEFSSVHNISSTVTAVSSDFGADSGFLDVSKTSSISNVGHDIGTKLAAMCDDFDDKIMSCSEFSTTNDSDVIATTPSSALIEDSGLLDDSKTNNTGHNIGMKLAKMCDDFDDEMMAHSKFSVDYDAGVITNTKVPILVEDSGFLDDPKLGYISHNIGVKQAVMCDNFDKEMMHHSEFVSMNDFDVMATTSSSRFGKDSGFFDDSKHSIISNIGYDIGTKVANMCDDFDAKLMSYSKFSSIHGFNNTPMTSSSYSLDIISDYSVIDDSTSSNISDIDYVIGKQSAVLCDDSEVKTMSSTSRSLLKTVFERAWRVFGF</sequence>
<evidence type="ECO:0000313" key="1">
    <source>
        <dbReference type="EMBL" id="EGT41478.1"/>
    </source>
</evidence>
<name>G0MQX1_CAEBE</name>
<evidence type="ECO:0000313" key="2">
    <source>
        <dbReference type="Proteomes" id="UP000008068"/>
    </source>
</evidence>
<dbReference type="AlphaFoldDB" id="G0MQX1"/>
<dbReference type="InParanoid" id="G0MQX1"/>
<proteinExistence type="predicted"/>
<keyword evidence="2" id="KW-1185">Reference proteome</keyword>
<dbReference type="HOGENOM" id="CLU_689343_0_0_1"/>
<accession>G0MQX1</accession>
<reference evidence="2" key="1">
    <citation type="submission" date="2011-07" db="EMBL/GenBank/DDBJ databases">
        <authorList>
            <consortium name="Caenorhabditis brenneri Sequencing and Analysis Consortium"/>
            <person name="Wilson R.K."/>
        </authorList>
    </citation>
    <scope>NUCLEOTIDE SEQUENCE [LARGE SCALE GENOMIC DNA]</scope>
    <source>
        <strain evidence="2">PB2801</strain>
    </source>
</reference>
<gene>
    <name evidence="1" type="ORF">CAEBREN_16167</name>
</gene>